<protein>
    <recommendedName>
        <fullName evidence="4">Secreted protein NIS1</fullName>
    </recommendedName>
</protein>
<sequence length="142" mass="14852">MRTSFSLVAGALLSVTQARITGIAVPDTIKPGDTIDAVIHSSNYIQTVYDVAIAFGYSSGNGYPQSLGVVAGSMYLGPAESNKAQDFSKKVLIPASAPKGRSLITASLMSLYGAASAPTLSNYNVTVMFGDETSKNYVSSHY</sequence>
<organism evidence="2 3">
    <name type="scientific">Conoideocrella luteorostrata</name>
    <dbReference type="NCBI Taxonomy" id="1105319"/>
    <lineage>
        <taxon>Eukaryota</taxon>
        <taxon>Fungi</taxon>
        <taxon>Dikarya</taxon>
        <taxon>Ascomycota</taxon>
        <taxon>Pezizomycotina</taxon>
        <taxon>Sordariomycetes</taxon>
        <taxon>Hypocreomycetidae</taxon>
        <taxon>Hypocreales</taxon>
        <taxon>Clavicipitaceae</taxon>
        <taxon>Conoideocrella</taxon>
    </lineage>
</organism>
<name>A0AAJ0CMT3_9HYPO</name>
<dbReference type="EMBL" id="JASWJB010000119">
    <property type="protein sequence ID" value="KAK2596167.1"/>
    <property type="molecule type" value="Genomic_DNA"/>
</dbReference>
<reference evidence="2" key="1">
    <citation type="submission" date="2023-06" db="EMBL/GenBank/DDBJ databases">
        <title>Conoideocrella luteorostrata (Hypocreales: Clavicipitaceae), a potential biocontrol fungus for elongate hemlock scale in United States Christmas tree production areas.</title>
        <authorList>
            <person name="Barrett H."/>
            <person name="Lovett B."/>
            <person name="Macias A.M."/>
            <person name="Stajich J.E."/>
            <person name="Kasson M.T."/>
        </authorList>
    </citation>
    <scope>NUCLEOTIDE SEQUENCE</scope>
    <source>
        <strain evidence="2">ARSEF 14590</strain>
    </source>
</reference>
<feature type="signal peptide" evidence="1">
    <location>
        <begin position="1"/>
        <end position="18"/>
    </location>
</feature>
<evidence type="ECO:0000313" key="2">
    <source>
        <dbReference type="EMBL" id="KAK2596167.1"/>
    </source>
</evidence>
<evidence type="ECO:0000256" key="1">
    <source>
        <dbReference type="SAM" id="SignalP"/>
    </source>
</evidence>
<keyword evidence="3" id="KW-1185">Reference proteome</keyword>
<proteinExistence type="predicted"/>
<comment type="caution">
    <text evidence="2">The sequence shown here is derived from an EMBL/GenBank/DDBJ whole genome shotgun (WGS) entry which is preliminary data.</text>
</comment>
<dbReference type="Pfam" id="PF19271">
    <property type="entry name" value="Nis1"/>
    <property type="match status" value="1"/>
</dbReference>
<dbReference type="Proteomes" id="UP001251528">
    <property type="component" value="Unassembled WGS sequence"/>
</dbReference>
<dbReference type="AlphaFoldDB" id="A0AAJ0CMT3"/>
<evidence type="ECO:0000313" key="3">
    <source>
        <dbReference type="Proteomes" id="UP001251528"/>
    </source>
</evidence>
<feature type="chain" id="PRO_5042590437" description="Secreted protein NIS1" evidence="1">
    <location>
        <begin position="19"/>
        <end position="142"/>
    </location>
</feature>
<gene>
    <name evidence="2" type="ORF">QQS21_006444</name>
</gene>
<accession>A0AAJ0CMT3</accession>
<dbReference type="InterPro" id="IPR045469">
    <property type="entry name" value="Nis1"/>
</dbReference>
<evidence type="ECO:0008006" key="4">
    <source>
        <dbReference type="Google" id="ProtNLM"/>
    </source>
</evidence>
<keyword evidence="1" id="KW-0732">Signal</keyword>